<dbReference type="PANTHER" id="PTHR42643">
    <property type="entry name" value="IONOTROPIC RECEPTOR 20A-RELATED"/>
    <property type="match status" value="1"/>
</dbReference>
<accession>A0A7R8UBP9</accession>
<feature type="transmembrane region" description="Helical" evidence="8">
    <location>
        <begin position="552"/>
        <end position="574"/>
    </location>
</feature>
<keyword evidence="7" id="KW-0325">Glycoprotein</keyword>
<evidence type="ECO:0000256" key="3">
    <source>
        <dbReference type="ARBA" id="ARBA00022692"/>
    </source>
</evidence>
<dbReference type="FunCoup" id="A0A7R8UBP9">
    <property type="interactions" value="21"/>
</dbReference>
<keyword evidence="6" id="KW-0675">Receptor</keyword>
<keyword evidence="5 8" id="KW-0472">Membrane</keyword>
<evidence type="ECO:0000256" key="4">
    <source>
        <dbReference type="ARBA" id="ARBA00022989"/>
    </source>
</evidence>
<dbReference type="GO" id="GO:0005886">
    <property type="term" value="C:plasma membrane"/>
    <property type="evidence" value="ECO:0007669"/>
    <property type="project" value="UniProtKB-SubCell"/>
</dbReference>
<feature type="transmembrane region" description="Helical" evidence="8">
    <location>
        <begin position="368"/>
        <end position="392"/>
    </location>
</feature>
<feature type="transmembrane region" description="Helical" evidence="8">
    <location>
        <begin position="307"/>
        <end position="330"/>
    </location>
</feature>
<evidence type="ECO:0000256" key="5">
    <source>
        <dbReference type="ARBA" id="ARBA00023136"/>
    </source>
</evidence>
<dbReference type="PANTHER" id="PTHR42643:SF41">
    <property type="entry name" value="IONOTROPIC RECEPTOR 20A-RELATED"/>
    <property type="match status" value="1"/>
</dbReference>
<dbReference type="AlphaFoldDB" id="A0A7R8UBP9"/>
<organism evidence="9 10">
    <name type="scientific">Hermetia illucens</name>
    <name type="common">Black soldier fly</name>
    <dbReference type="NCBI Taxonomy" id="343691"/>
    <lineage>
        <taxon>Eukaryota</taxon>
        <taxon>Metazoa</taxon>
        <taxon>Ecdysozoa</taxon>
        <taxon>Arthropoda</taxon>
        <taxon>Hexapoda</taxon>
        <taxon>Insecta</taxon>
        <taxon>Pterygota</taxon>
        <taxon>Neoptera</taxon>
        <taxon>Endopterygota</taxon>
        <taxon>Diptera</taxon>
        <taxon>Brachycera</taxon>
        <taxon>Stratiomyomorpha</taxon>
        <taxon>Stratiomyidae</taxon>
        <taxon>Hermetiinae</taxon>
        <taxon>Hermetia</taxon>
    </lineage>
</organism>
<keyword evidence="4 8" id="KW-1133">Transmembrane helix</keyword>
<dbReference type="InParanoid" id="A0A7R8UBP9"/>
<dbReference type="OrthoDB" id="5984008at2759"/>
<keyword evidence="3 8" id="KW-0812">Transmembrane</keyword>
<evidence type="ECO:0000256" key="1">
    <source>
        <dbReference type="ARBA" id="ARBA00004651"/>
    </source>
</evidence>
<dbReference type="InterPro" id="IPR052192">
    <property type="entry name" value="Insect_Ionotropic_Sensory_Rcpt"/>
</dbReference>
<evidence type="ECO:0000256" key="2">
    <source>
        <dbReference type="ARBA" id="ARBA00022475"/>
    </source>
</evidence>
<sequence>MNTTTIVIIFCGTMFPENVHSVNVIEQCLQHSPMFVLFSTNECEGKSSALLNVASNTILRPRIIISNSTLGRILPYVNKNLVSFVIVTNASVDTVLEIVRISLKRLHESRIIFLLNFDPSTEFIQKLVNWCWTYRMINAVISTEDASNRTTNKGMYSLNPFPTLTIEKLPEGSVFEDLFPNKLRDLKSYPIRTVQKYDHPRSFTYTNYKGKKVIGGYLSKTLHSWISIHNASMQVIDDGPRDILNRPLILNFLQNNTIDVAQHFLVADSGNLTTTTSIFLGKMCIIVPQSSPISPHNYLLLPFDRNVWYLIVSIVFYVTFIEGICGLLVYGRFDLGDAFCNVLLCIMYQTLERRSFRFRPFVAIRGQLLILGFILTNLFLGLLSSFLTVVVYERQSNTFEDIDKSGVKLILEEAEFDYFVTVGLIPAKWKHLFAFLDHEELLSHLRNLNDSHGYIIAIDKYEMVHFIEKPLRRKIFYKIPIDFYGMWAGMSIRDDAFFLDSFNKHITRTFDVGLNAKWINDIGRESIEADLVKATPTPQLSYVLINGEHLQLGLYCLIGGLALSLLCFLLEFGYIRVAKRTERHGKNCWHQLGKIFAR</sequence>
<dbReference type="Proteomes" id="UP000594454">
    <property type="component" value="Chromosome 1"/>
</dbReference>
<evidence type="ECO:0000313" key="9">
    <source>
        <dbReference type="EMBL" id="CAD7076999.1"/>
    </source>
</evidence>
<protein>
    <recommendedName>
        <fullName evidence="11">Ionotropic receptor</fullName>
    </recommendedName>
</protein>
<proteinExistence type="predicted"/>
<comment type="subcellular location">
    <subcellularLocation>
        <location evidence="1">Cell membrane</location>
        <topology evidence="1">Multi-pass membrane protein</topology>
    </subcellularLocation>
</comment>
<gene>
    <name evidence="9" type="ORF">HERILL_LOCUS378</name>
</gene>
<dbReference type="EMBL" id="LR899009">
    <property type="protein sequence ID" value="CAD7076999.1"/>
    <property type="molecule type" value="Genomic_DNA"/>
</dbReference>
<keyword evidence="2" id="KW-1003">Cell membrane</keyword>
<evidence type="ECO:0008006" key="11">
    <source>
        <dbReference type="Google" id="ProtNLM"/>
    </source>
</evidence>
<evidence type="ECO:0000256" key="7">
    <source>
        <dbReference type="ARBA" id="ARBA00023180"/>
    </source>
</evidence>
<evidence type="ECO:0000256" key="8">
    <source>
        <dbReference type="SAM" id="Phobius"/>
    </source>
</evidence>
<evidence type="ECO:0000256" key="6">
    <source>
        <dbReference type="ARBA" id="ARBA00023170"/>
    </source>
</evidence>
<name>A0A7R8UBP9_HERIL</name>
<evidence type="ECO:0000313" key="10">
    <source>
        <dbReference type="Proteomes" id="UP000594454"/>
    </source>
</evidence>
<keyword evidence="10" id="KW-1185">Reference proteome</keyword>
<reference evidence="9 10" key="1">
    <citation type="submission" date="2020-11" db="EMBL/GenBank/DDBJ databases">
        <authorList>
            <person name="Wallbank WR R."/>
            <person name="Pardo Diaz C."/>
            <person name="Kozak K."/>
            <person name="Martin S."/>
            <person name="Jiggins C."/>
            <person name="Moest M."/>
            <person name="Warren A I."/>
            <person name="Generalovic N T."/>
            <person name="Byers J.R.P. K."/>
            <person name="Montejo-Kovacevich G."/>
            <person name="Yen C E."/>
        </authorList>
    </citation>
    <scope>NUCLEOTIDE SEQUENCE [LARGE SCALE GENOMIC DNA]</scope>
</reference>